<protein>
    <submittedName>
        <fullName evidence="1">Lipoprotein</fullName>
    </submittedName>
</protein>
<dbReference type="AlphaFoldDB" id="A0A0S2K4U5"/>
<dbReference type="Proteomes" id="UP000061457">
    <property type="component" value="Chromosome I"/>
</dbReference>
<evidence type="ECO:0000313" key="2">
    <source>
        <dbReference type="Proteomes" id="UP000061457"/>
    </source>
</evidence>
<evidence type="ECO:0000313" key="1">
    <source>
        <dbReference type="EMBL" id="ALO43408.1"/>
    </source>
</evidence>
<accession>A0A0S2K4U5</accession>
<dbReference type="Pfam" id="PF10973">
    <property type="entry name" value="DUF2799"/>
    <property type="match status" value="1"/>
</dbReference>
<reference evidence="1 2" key="1">
    <citation type="submission" date="2015-11" db="EMBL/GenBank/DDBJ databases">
        <authorList>
            <person name="Zhang Y."/>
            <person name="Guo Z."/>
        </authorList>
    </citation>
    <scope>NUCLEOTIDE SEQUENCE [LARGE SCALE GENOMIC DNA]</scope>
    <source>
        <strain evidence="1 2">KCTC 12086</strain>
    </source>
</reference>
<keyword evidence="2" id="KW-1185">Reference proteome</keyword>
<dbReference type="EMBL" id="CP013187">
    <property type="protein sequence ID" value="ALO43408.1"/>
    <property type="molecule type" value="Genomic_DNA"/>
</dbReference>
<proteinExistence type="predicted"/>
<sequence>MNKIILFLPLSLLIGCQSTTTKIACNASESEWYEFGQQAAVSGKSVRIFDSYKQQCSEQLIQTAQTHYIDGFTDGLMTYCTYDNGFERGKKGLELNTICPLEMRAEFEKGFKIAKRIRDEEMKQAEHALRERERYIQQRDNAPPEKK</sequence>
<dbReference type="InterPro" id="IPR021242">
    <property type="entry name" value="DUF2799"/>
</dbReference>
<organism evidence="1 2">
    <name type="scientific">Pseudoalteromonas phenolica</name>
    <dbReference type="NCBI Taxonomy" id="161398"/>
    <lineage>
        <taxon>Bacteria</taxon>
        <taxon>Pseudomonadati</taxon>
        <taxon>Pseudomonadota</taxon>
        <taxon>Gammaproteobacteria</taxon>
        <taxon>Alteromonadales</taxon>
        <taxon>Pseudoalteromonadaceae</taxon>
        <taxon>Pseudoalteromonas</taxon>
    </lineage>
</organism>
<dbReference type="OrthoDB" id="6311231at2"/>
<dbReference type="KEGG" id="pphe:PP2015_2925"/>
<dbReference type="PATRIC" id="fig|161398.10.peg.2982"/>
<dbReference type="PROSITE" id="PS51257">
    <property type="entry name" value="PROKAR_LIPOPROTEIN"/>
    <property type="match status" value="1"/>
</dbReference>
<gene>
    <name evidence="1" type="ORF">PP2015_2925</name>
</gene>
<dbReference type="RefSeq" id="WP_058031067.1">
    <property type="nucleotide sequence ID" value="NZ_CP013187.1"/>
</dbReference>
<dbReference type="STRING" id="161398.PP2015_2925"/>
<name>A0A0S2K4U5_9GAMM</name>
<keyword evidence="1" id="KW-0449">Lipoprotein</keyword>